<sequence>MSPAVLLWIHLVRIQFQSVAANSRKIGNCQQIVCDVGFEPSPCNNNSIGNSCRECRPGYFNDIQGSRILIDELSKSYWLIRKCRERRLCNGLFETVLKEGNSKEDTLCSCTNSNYRYRIDLNKCLQVEDNNNESSTHLYQILIILLLMILFVVFMVFLFLYYARAKKKLCRCKSLETSMMEEGGEASMIGESQSLLKDIELSNISNGSKIVKKTLNIDLSENNGIFRHSSGIFLYDVKSYLDQDFLTVSMKSEFQQDCQKITVTCQTSSELQKKIGICVKLQSKTDDIIPIIHFFDFKETFIMEKSKFDLQVLLFVTNELTVEENGSVKGKLTFNVCTENMQLSNIIAIRSFKLSSTAENLVFSINRQISNEEYDTQEISIDRTRLDLSLVETFQYNFNIRKYNVSGSDGSRDSLKLSINLLKSSVDNFKTIDIDLNKDLLENPSFHFWYDKISTTLKCPFAQLSIPDDATNSPVEISLHEKIYKDDEAIPDIDNIRKGNDDQIFIKHLICKADEQRFNKVCMLKIPFLSSMPERVSVYHKNDKCLLKVENVIWDASFIEIHITDFNEYIIVNNEGRNMIKFYVYGDKVDEDKAILKISPQIQKNQFHTCFVPQSFMKKFNVDVENERKIALVSHDKDASQQIEQIKTVYFEIEKKESKNYPHSVSPEIFNLEEIIEKFNPERRVTFSLQLGENNEDFETILLNWTNISDTTFNETSPLHSVHFNYITEKMIFQMAHDKYSEMTFKLFVCVIGGGNFFNCCKSFPGIPSLRLSRFSCLKEIRNYLWKKITRKNLIYSLEYSERELVTKFNMYPQVEKLLKLFTLYDNDYQVKPPESISLIID</sequence>
<proteinExistence type="predicted"/>
<keyword evidence="1" id="KW-1133">Transmembrane helix</keyword>
<reference evidence="3 4" key="1">
    <citation type="submission" date="2020-08" db="EMBL/GenBank/DDBJ databases">
        <authorList>
            <person name="Hejnol A."/>
        </authorList>
    </citation>
    <scope>NUCLEOTIDE SEQUENCE [LARGE SCALE GENOMIC DNA]</scope>
</reference>
<comment type="caution">
    <text evidence="3">The sequence shown here is derived from an EMBL/GenBank/DDBJ whole genome shotgun (WGS) entry which is preliminary data.</text>
</comment>
<keyword evidence="4" id="KW-1185">Reference proteome</keyword>
<evidence type="ECO:0000256" key="1">
    <source>
        <dbReference type="SAM" id="Phobius"/>
    </source>
</evidence>
<feature type="signal peptide" evidence="2">
    <location>
        <begin position="1"/>
        <end position="21"/>
    </location>
</feature>
<evidence type="ECO:0000313" key="3">
    <source>
        <dbReference type="EMBL" id="CAD5126835.1"/>
    </source>
</evidence>
<keyword evidence="1" id="KW-0812">Transmembrane</keyword>
<evidence type="ECO:0000313" key="4">
    <source>
        <dbReference type="Proteomes" id="UP000549394"/>
    </source>
</evidence>
<protein>
    <submittedName>
        <fullName evidence="3">DgyrCDS14866</fullName>
    </submittedName>
</protein>
<evidence type="ECO:0000256" key="2">
    <source>
        <dbReference type="SAM" id="SignalP"/>
    </source>
</evidence>
<accession>A0A7I8WF60</accession>
<gene>
    <name evidence="3" type="ORF">DGYR_LOCUS14057</name>
</gene>
<feature type="transmembrane region" description="Helical" evidence="1">
    <location>
        <begin position="138"/>
        <end position="163"/>
    </location>
</feature>
<dbReference type="AlphaFoldDB" id="A0A7I8WF60"/>
<dbReference type="Proteomes" id="UP000549394">
    <property type="component" value="Unassembled WGS sequence"/>
</dbReference>
<feature type="chain" id="PRO_5029593774" evidence="2">
    <location>
        <begin position="22"/>
        <end position="842"/>
    </location>
</feature>
<dbReference type="EMBL" id="CAJFCJ010000092">
    <property type="protein sequence ID" value="CAD5126835.1"/>
    <property type="molecule type" value="Genomic_DNA"/>
</dbReference>
<keyword evidence="1" id="KW-0472">Membrane</keyword>
<keyword evidence="2" id="KW-0732">Signal</keyword>
<organism evidence="3 4">
    <name type="scientific">Dimorphilus gyrociliatus</name>
    <dbReference type="NCBI Taxonomy" id="2664684"/>
    <lineage>
        <taxon>Eukaryota</taxon>
        <taxon>Metazoa</taxon>
        <taxon>Spiralia</taxon>
        <taxon>Lophotrochozoa</taxon>
        <taxon>Annelida</taxon>
        <taxon>Polychaeta</taxon>
        <taxon>Polychaeta incertae sedis</taxon>
        <taxon>Dinophilidae</taxon>
        <taxon>Dimorphilus</taxon>
    </lineage>
</organism>
<name>A0A7I8WF60_9ANNE</name>